<comment type="caution">
    <text evidence="3">The sequence shown here is derived from an EMBL/GenBank/DDBJ whole genome shotgun (WGS) entry which is preliminary data.</text>
</comment>
<dbReference type="Gene3D" id="2.60.120.430">
    <property type="entry name" value="Galactose-binding lectin"/>
    <property type="match status" value="1"/>
</dbReference>
<reference evidence="3 4" key="1">
    <citation type="submission" date="2018-06" db="EMBL/GenBank/DDBJ databases">
        <title>Genomic Encyclopedia of Type Strains, Phase IV (KMG-IV): sequencing the most valuable type-strain genomes for metagenomic binning, comparative biology and taxonomic classification.</title>
        <authorList>
            <person name="Goeker M."/>
        </authorList>
    </citation>
    <scope>NUCLEOTIDE SEQUENCE [LARGE SCALE GENOMIC DNA]</scope>
    <source>
        <strain evidence="3 4">DSM 24032</strain>
    </source>
</reference>
<comment type="similarity">
    <text evidence="1">Belongs to the glycosyl hydrolase 16 family.</text>
</comment>
<dbReference type="InterPro" id="IPR021720">
    <property type="entry name" value="Malectin_dom"/>
</dbReference>
<keyword evidence="4" id="KW-1185">Reference proteome</keyword>
<dbReference type="Pfam" id="PF00722">
    <property type="entry name" value="Glyco_hydro_16"/>
    <property type="match status" value="1"/>
</dbReference>
<evidence type="ECO:0000259" key="2">
    <source>
        <dbReference type="PROSITE" id="PS51762"/>
    </source>
</evidence>
<feature type="domain" description="GH16" evidence="2">
    <location>
        <begin position="194"/>
        <end position="448"/>
    </location>
</feature>
<dbReference type="InterPro" id="IPR013320">
    <property type="entry name" value="ConA-like_dom_sf"/>
</dbReference>
<proteinExistence type="inferred from homology"/>
<dbReference type="InterPro" id="IPR050546">
    <property type="entry name" value="Glycosyl_Hydrlase_16"/>
</dbReference>
<dbReference type="Gene3D" id="2.60.120.200">
    <property type="match status" value="1"/>
</dbReference>
<dbReference type="AlphaFoldDB" id="A0A395JFV7"/>
<gene>
    <name evidence="3" type="ORF">DFR28_10574</name>
</gene>
<dbReference type="PROSITE" id="PS51762">
    <property type="entry name" value="GH16_2"/>
    <property type="match status" value="1"/>
</dbReference>
<accession>A0A395JFV7</accession>
<protein>
    <submittedName>
        <fullName evidence="3">Malectin (Di-glucose binding ER protein)</fullName>
    </submittedName>
</protein>
<sequence length="464" mass="51886">MTQRFAIFNLVTFISVFLIFGYQIPTWAAASNYPVAWALNVGGEAYTGEDGIEYRADDTDASKVGNISIVQGAQDQTVLRSYRRGMFTLNQPLENGLYTVTLLFAEPEDLAIGDRRFDVKIQDVLALQNFDIVQARGGNSRAAVIRSVPNVAVKHGVLAVTLESIQGEPVLNGIVVRPAYVAADDWTLVWGDEFDYLGAPDPQKWSYDLWPAGKVNQELQAYTDQTKNVRVENGRLIIQAHKEAVDQPSANQPQYTSGRIHSANKGDILYGRVEVKAKLPAGQGTWPAIWMLPTDAFRYATSCGPKAEWQGSDRCDAWPNSGEIDIMEHVGYDMNRVHGTVHTKAYYWVNGEQRQATVEAESVAQRFHLYALEWSPQRLDIFYDEQLYFTYLNQDEGWQAWPFDHPFHVILNLAVGGNWGAAGGPVDNSVMPATLEVDYVRFYKPKAQEKLNVSEALKAPANVK</sequence>
<dbReference type="GO" id="GO:0005975">
    <property type="term" value="P:carbohydrate metabolic process"/>
    <property type="evidence" value="ECO:0007669"/>
    <property type="project" value="InterPro"/>
</dbReference>
<dbReference type="InParanoid" id="A0A395JFV7"/>
<dbReference type="Pfam" id="PF11721">
    <property type="entry name" value="Malectin"/>
    <property type="match status" value="1"/>
</dbReference>
<dbReference type="GO" id="GO:0004553">
    <property type="term" value="F:hydrolase activity, hydrolyzing O-glycosyl compounds"/>
    <property type="evidence" value="ECO:0007669"/>
    <property type="project" value="InterPro"/>
</dbReference>
<dbReference type="RefSeq" id="WP_170132130.1">
    <property type="nucleotide sequence ID" value="NZ_QNRT01000005.1"/>
</dbReference>
<dbReference type="InterPro" id="IPR000757">
    <property type="entry name" value="Beta-glucanase-like"/>
</dbReference>
<name>A0A395JFV7_9GAMM</name>
<dbReference type="PANTHER" id="PTHR10963">
    <property type="entry name" value="GLYCOSYL HYDROLASE-RELATED"/>
    <property type="match status" value="1"/>
</dbReference>
<dbReference type="SUPFAM" id="SSF49899">
    <property type="entry name" value="Concanavalin A-like lectins/glucanases"/>
    <property type="match status" value="1"/>
</dbReference>
<dbReference type="PANTHER" id="PTHR10963:SF55">
    <property type="entry name" value="GLYCOSIDE HYDROLASE FAMILY 16 PROTEIN"/>
    <property type="match status" value="1"/>
</dbReference>
<dbReference type="CDD" id="cd08023">
    <property type="entry name" value="GH16_laminarinase_like"/>
    <property type="match status" value="1"/>
</dbReference>
<organism evidence="3 4">
    <name type="scientific">Arenicella xantha</name>
    <dbReference type="NCBI Taxonomy" id="644221"/>
    <lineage>
        <taxon>Bacteria</taxon>
        <taxon>Pseudomonadati</taxon>
        <taxon>Pseudomonadota</taxon>
        <taxon>Gammaproteobacteria</taxon>
        <taxon>Arenicellales</taxon>
        <taxon>Arenicellaceae</taxon>
        <taxon>Arenicella</taxon>
    </lineage>
</organism>
<evidence type="ECO:0000313" key="4">
    <source>
        <dbReference type="Proteomes" id="UP000253083"/>
    </source>
</evidence>
<dbReference type="Proteomes" id="UP000253083">
    <property type="component" value="Unassembled WGS sequence"/>
</dbReference>
<dbReference type="EMBL" id="QNRT01000005">
    <property type="protein sequence ID" value="RBP48736.1"/>
    <property type="molecule type" value="Genomic_DNA"/>
</dbReference>
<evidence type="ECO:0000313" key="3">
    <source>
        <dbReference type="EMBL" id="RBP48736.1"/>
    </source>
</evidence>
<evidence type="ECO:0000256" key="1">
    <source>
        <dbReference type="ARBA" id="ARBA00006865"/>
    </source>
</evidence>